<evidence type="ECO:0000256" key="4">
    <source>
        <dbReference type="ARBA" id="ARBA00022664"/>
    </source>
</evidence>
<evidence type="ECO:0000256" key="6">
    <source>
        <dbReference type="ARBA" id="ARBA00022884"/>
    </source>
</evidence>
<dbReference type="RefSeq" id="XP_017988767.1">
    <property type="nucleotide sequence ID" value="XM_018133107.1"/>
</dbReference>
<dbReference type="STRING" id="45286.A0A0X8HUJ7"/>
<dbReference type="InterPro" id="IPR027159">
    <property type="entry name" value="CBP80"/>
</dbReference>
<dbReference type="InterPro" id="IPR016024">
    <property type="entry name" value="ARM-type_fold"/>
</dbReference>
<evidence type="ECO:0000313" key="13">
    <source>
        <dbReference type="EMBL" id="AMD21771.1"/>
    </source>
</evidence>
<keyword evidence="9" id="KW-0539">Nucleus</keyword>
<dbReference type="Pfam" id="PF02854">
    <property type="entry name" value="MIF4G"/>
    <property type="match status" value="1"/>
</dbReference>
<dbReference type="FunFam" id="1.25.40.180:FF:000056">
    <property type="entry name" value="Sto1p"/>
    <property type="match status" value="1"/>
</dbReference>
<evidence type="ECO:0000256" key="2">
    <source>
        <dbReference type="ARBA" id="ARBA00007413"/>
    </source>
</evidence>
<dbReference type="GO" id="GO:0006370">
    <property type="term" value="P:7-methylguanosine mRNA capping"/>
    <property type="evidence" value="ECO:0007669"/>
    <property type="project" value="UniProtKB-KW"/>
</dbReference>
<evidence type="ECO:0000256" key="5">
    <source>
        <dbReference type="ARBA" id="ARBA00022816"/>
    </source>
</evidence>
<evidence type="ECO:0000256" key="1">
    <source>
        <dbReference type="ARBA" id="ARBA00004123"/>
    </source>
</evidence>
<comment type="similarity">
    <text evidence="2">Belongs to the NCBP1 family.</text>
</comment>
<evidence type="ECO:0000256" key="11">
    <source>
        <dbReference type="ARBA" id="ARBA00074671"/>
    </source>
</evidence>
<organism evidence="13 14">
    <name type="scientific">Eremothecium sinecaudum</name>
    <dbReference type="NCBI Taxonomy" id="45286"/>
    <lineage>
        <taxon>Eukaryota</taxon>
        <taxon>Fungi</taxon>
        <taxon>Dikarya</taxon>
        <taxon>Ascomycota</taxon>
        <taxon>Saccharomycotina</taxon>
        <taxon>Saccharomycetes</taxon>
        <taxon>Saccharomycetales</taxon>
        <taxon>Saccharomycetaceae</taxon>
        <taxon>Eremothecium</taxon>
    </lineage>
</organism>
<dbReference type="GO" id="GO:0000184">
    <property type="term" value="P:nuclear-transcribed mRNA catabolic process, nonsense-mediated decay"/>
    <property type="evidence" value="ECO:0007669"/>
    <property type="project" value="TreeGrafter"/>
</dbReference>
<comment type="subcellular location">
    <subcellularLocation>
        <location evidence="1">Nucleus</location>
    </subcellularLocation>
</comment>
<dbReference type="InterPro" id="IPR015172">
    <property type="entry name" value="MIF4G-like_typ-1"/>
</dbReference>
<keyword evidence="5" id="KW-0509">mRNA transport</keyword>
<dbReference type="GO" id="GO:0005846">
    <property type="term" value="C:nuclear cap binding complex"/>
    <property type="evidence" value="ECO:0007669"/>
    <property type="project" value="InterPro"/>
</dbReference>
<dbReference type="Proteomes" id="UP000243052">
    <property type="component" value="Chromosome vi"/>
</dbReference>
<evidence type="ECO:0000256" key="9">
    <source>
        <dbReference type="ARBA" id="ARBA00023242"/>
    </source>
</evidence>
<evidence type="ECO:0000256" key="10">
    <source>
        <dbReference type="ARBA" id="ARBA00030965"/>
    </source>
</evidence>
<dbReference type="SUPFAM" id="SSF48371">
    <property type="entry name" value="ARM repeat"/>
    <property type="match status" value="3"/>
</dbReference>
<dbReference type="SMART" id="SM00543">
    <property type="entry name" value="MIF4G"/>
    <property type="match status" value="1"/>
</dbReference>
<dbReference type="OrthoDB" id="10252707at2759"/>
<keyword evidence="8" id="KW-0508">mRNA splicing</keyword>
<dbReference type="Pfam" id="PF09088">
    <property type="entry name" value="MIF4G_like"/>
    <property type="match status" value="1"/>
</dbReference>
<dbReference type="PANTHER" id="PTHR12412:SF2">
    <property type="entry name" value="NUCLEAR CAP-BINDING PROTEIN SUBUNIT 1"/>
    <property type="match status" value="1"/>
</dbReference>
<keyword evidence="6" id="KW-0694">RNA-binding</keyword>
<keyword evidence="7" id="KW-0506">mRNA capping</keyword>
<dbReference type="GO" id="GO:0008380">
    <property type="term" value="P:RNA splicing"/>
    <property type="evidence" value="ECO:0007669"/>
    <property type="project" value="UniProtKB-KW"/>
</dbReference>
<keyword evidence="14" id="KW-1185">Reference proteome</keyword>
<accession>A0A0X8HUJ7</accession>
<evidence type="ECO:0000313" key="14">
    <source>
        <dbReference type="Proteomes" id="UP000243052"/>
    </source>
</evidence>
<dbReference type="InterPro" id="IPR003890">
    <property type="entry name" value="MIF4G-like_typ-3"/>
</dbReference>
<reference evidence="13 14" key="1">
    <citation type="submission" date="2016-01" db="EMBL/GenBank/DDBJ databases">
        <title>Genome sequence of the yeast Holleya sinecauda.</title>
        <authorList>
            <person name="Dietrich F.S."/>
        </authorList>
    </citation>
    <scope>NUCLEOTIDE SEQUENCE [LARGE SCALE GENOMIC DNA]</scope>
    <source>
        <strain evidence="13 14">ATCC 58844</strain>
    </source>
</reference>
<keyword evidence="3" id="KW-0813">Transport</keyword>
<protein>
    <recommendedName>
        <fullName evidence="11">Nuclear cap-binding protein complex subunit 1</fullName>
    </recommendedName>
    <alternativeName>
        <fullName evidence="10">80 kDa nuclear cap-binding protein</fullName>
    </alternativeName>
</protein>
<dbReference type="Pfam" id="PF09090">
    <property type="entry name" value="MIF4G_like_2"/>
    <property type="match status" value="1"/>
</dbReference>
<dbReference type="GeneID" id="28725077"/>
<sequence length="859" mass="99140">MSGMKRRYDYEEEDGYRDFRPRYPKRQRLPPVVQLCKDMLPDIRTIGESVKAFEEDIKFLSEAIINEFGNDEYFNNALLSTFNALILEQPHKQPAIALLTMVVSSGNQAAGKNIINHFYGKLKQWINASVDDEFEVTSNETGPWNKVKLTLRFLSMLTPIVPISDVIGLYYKFFELAIALKRAGTGKRNPLSEAIYTNTLLNIPYLFFYNKESDELKSKVSELISFVENNYVVETVDLSLTKEYNKNLPYQPIQWVEVVLSNVKNALANDMDELRNLFPDYQHILVATNTGQGFNDPLIMPDVEKLLPFSGLDKGLGSVDSMWKTPRTAFQVYLPNVVGDFSTVVPITTYTGMLFDDITVDIVESLEFNRHEVARQVVTLDLYFKPGIFTEPGLSVAQLLAQHNESPELSTYKIEDLAIENILGLIFKLPTVTQSFAYFYTLLVEICQNSPKAIAPVFGRAFRLFYNNLDNMDHELKMRYLDWFSIQMSNFNFSWKWNEWEQDSIAFSKSFYNPKITFAKNLIRKELRLTSNRPDVEDSLTPEFKQYLDASYIPRDKLRNYYQSFFTNFEIDPEIIKDNTLIFKNQSFPFHEKVTSILDYFHKPPSDKNVGELESILKDIQESNGSIISDFNKFAITLLIQALVFSGNRSLSHANKYISDAKNDLVTILGKIELPNETKEQWITEAVLRYWNCNSQNGFLITDSFKHNELITAKSILSFSFDELDGQNLGLVDATSIESTFRTLTEMALQQTSDFSVFEFVFERLVTISNETIYQLGTSEEIVAPIVDNESTFDDDELARLDLMWKYECAMGFIKSILRKYSDEYSILLDKFRSGIDQTVSHEPTKKQLIQWFDEIREL</sequence>
<dbReference type="GO" id="GO:0005634">
    <property type="term" value="C:nucleus"/>
    <property type="evidence" value="ECO:0007669"/>
    <property type="project" value="UniProtKB-SubCell"/>
</dbReference>
<dbReference type="InterPro" id="IPR015174">
    <property type="entry name" value="MIF4G-like_typ-2"/>
</dbReference>
<feature type="domain" description="MIF4G" evidence="12">
    <location>
        <begin position="36"/>
        <end position="262"/>
    </location>
</feature>
<name>A0A0X8HUJ7_9SACH</name>
<evidence type="ECO:0000256" key="3">
    <source>
        <dbReference type="ARBA" id="ARBA00022448"/>
    </source>
</evidence>
<evidence type="ECO:0000259" key="12">
    <source>
        <dbReference type="SMART" id="SM00543"/>
    </source>
</evidence>
<keyword evidence="4" id="KW-0507">mRNA processing</keyword>
<gene>
    <name evidence="13" type="ORF">AW171_hschr63743</name>
</gene>
<proteinExistence type="inferred from homology"/>
<dbReference type="Gene3D" id="1.25.40.180">
    <property type="match status" value="3"/>
</dbReference>
<dbReference type="AlphaFoldDB" id="A0A0X8HUJ7"/>
<dbReference type="EMBL" id="CP014246">
    <property type="protein sequence ID" value="AMD21771.1"/>
    <property type="molecule type" value="Genomic_DNA"/>
</dbReference>
<evidence type="ECO:0000256" key="8">
    <source>
        <dbReference type="ARBA" id="ARBA00023187"/>
    </source>
</evidence>
<dbReference type="GO" id="GO:0006406">
    <property type="term" value="P:mRNA export from nucleus"/>
    <property type="evidence" value="ECO:0007669"/>
    <property type="project" value="InterPro"/>
</dbReference>
<dbReference type="GO" id="GO:0003729">
    <property type="term" value="F:mRNA binding"/>
    <property type="evidence" value="ECO:0007669"/>
    <property type="project" value="TreeGrafter"/>
</dbReference>
<dbReference type="PANTHER" id="PTHR12412">
    <property type="entry name" value="CAP BINDING PROTEIN"/>
    <property type="match status" value="1"/>
</dbReference>
<evidence type="ECO:0000256" key="7">
    <source>
        <dbReference type="ARBA" id="ARBA00023042"/>
    </source>
</evidence>
<dbReference type="GO" id="GO:0000339">
    <property type="term" value="F:RNA cap binding"/>
    <property type="evidence" value="ECO:0007669"/>
    <property type="project" value="InterPro"/>
</dbReference>